<feature type="domain" description="HECT" evidence="6">
    <location>
        <begin position="87"/>
        <end position="206"/>
    </location>
</feature>
<evidence type="ECO:0000256" key="3">
    <source>
        <dbReference type="ARBA" id="ARBA00022786"/>
    </source>
</evidence>
<comment type="caution">
    <text evidence="7">The sequence shown here is derived from an EMBL/GenBank/DDBJ whole genome shotgun (WGS) entry which is preliminary data.</text>
</comment>
<dbReference type="Proteomes" id="UP001476798">
    <property type="component" value="Unassembled WGS sequence"/>
</dbReference>
<evidence type="ECO:0000256" key="2">
    <source>
        <dbReference type="ARBA" id="ARBA00022737"/>
    </source>
</evidence>
<keyword evidence="1" id="KW-0808">Transferase</keyword>
<dbReference type="Gene3D" id="3.90.1750.10">
    <property type="entry name" value="Hect, E3 ligase catalytic domains"/>
    <property type="match status" value="1"/>
</dbReference>
<dbReference type="PANTHER" id="PTHR45622">
    <property type="entry name" value="UBIQUITIN-PROTEIN LIGASE E3A-RELATED"/>
    <property type="match status" value="1"/>
</dbReference>
<gene>
    <name evidence="7" type="ORF">GOODEAATRI_019553</name>
</gene>
<accession>A0ABV0NXB7</accession>
<dbReference type="InterPro" id="IPR051709">
    <property type="entry name" value="Ub-ligase/GTPase-reg"/>
</dbReference>
<evidence type="ECO:0000256" key="4">
    <source>
        <dbReference type="PROSITE-ProRule" id="PRU00104"/>
    </source>
</evidence>
<comment type="caution">
    <text evidence="4">Lacks conserved residue(s) required for the propagation of feature annotation.</text>
</comment>
<reference evidence="7 8" key="1">
    <citation type="submission" date="2021-06" db="EMBL/GenBank/DDBJ databases">
        <authorList>
            <person name="Palmer J.M."/>
        </authorList>
    </citation>
    <scope>NUCLEOTIDE SEQUENCE [LARGE SCALE GENOMIC DNA]</scope>
    <source>
        <strain evidence="7 8">GA_2019</strain>
        <tissue evidence="7">Muscle</tissue>
    </source>
</reference>
<evidence type="ECO:0000313" key="8">
    <source>
        <dbReference type="Proteomes" id="UP001476798"/>
    </source>
</evidence>
<evidence type="ECO:0000256" key="1">
    <source>
        <dbReference type="ARBA" id="ARBA00022679"/>
    </source>
</evidence>
<name>A0ABV0NXB7_9TELE</name>
<dbReference type="InterPro" id="IPR000569">
    <property type="entry name" value="HECT_dom"/>
</dbReference>
<dbReference type="EMBL" id="JAHRIO010051718">
    <property type="protein sequence ID" value="MEQ2175601.1"/>
    <property type="molecule type" value="Genomic_DNA"/>
</dbReference>
<evidence type="ECO:0000313" key="7">
    <source>
        <dbReference type="EMBL" id="MEQ2175601.1"/>
    </source>
</evidence>
<keyword evidence="5" id="KW-0812">Transmembrane</keyword>
<evidence type="ECO:0000259" key="6">
    <source>
        <dbReference type="PROSITE" id="PS50237"/>
    </source>
</evidence>
<keyword evidence="5" id="KW-1133">Transmembrane helix</keyword>
<organism evidence="7 8">
    <name type="scientific">Goodea atripinnis</name>
    <dbReference type="NCBI Taxonomy" id="208336"/>
    <lineage>
        <taxon>Eukaryota</taxon>
        <taxon>Metazoa</taxon>
        <taxon>Chordata</taxon>
        <taxon>Craniata</taxon>
        <taxon>Vertebrata</taxon>
        <taxon>Euteleostomi</taxon>
        <taxon>Actinopterygii</taxon>
        <taxon>Neopterygii</taxon>
        <taxon>Teleostei</taxon>
        <taxon>Neoteleostei</taxon>
        <taxon>Acanthomorphata</taxon>
        <taxon>Ovalentaria</taxon>
        <taxon>Atherinomorphae</taxon>
        <taxon>Cyprinodontiformes</taxon>
        <taxon>Goodeidae</taxon>
        <taxon>Goodea</taxon>
    </lineage>
</organism>
<keyword evidence="5" id="KW-0472">Membrane</keyword>
<dbReference type="Gene3D" id="3.30.2160.10">
    <property type="entry name" value="Hect, E3 ligase catalytic domain"/>
    <property type="match status" value="1"/>
</dbReference>
<dbReference type="Pfam" id="PF00632">
    <property type="entry name" value="HECT"/>
    <property type="match status" value="1"/>
</dbReference>
<protein>
    <recommendedName>
        <fullName evidence="6">HECT domain-containing protein</fullName>
    </recommendedName>
</protein>
<dbReference type="InterPro" id="IPR035983">
    <property type="entry name" value="Hect_E3_ubiquitin_ligase"/>
</dbReference>
<dbReference type="SUPFAM" id="SSF56204">
    <property type="entry name" value="Hect, E3 ligase catalytic domain"/>
    <property type="match status" value="1"/>
</dbReference>
<keyword evidence="3 4" id="KW-0833">Ubl conjugation pathway</keyword>
<keyword evidence="8" id="KW-1185">Reference proteome</keyword>
<feature type="transmembrane region" description="Helical" evidence="5">
    <location>
        <begin position="155"/>
        <end position="182"/>
    </location>
</feature>
<evidence type="ECO:0000256" key="5">
    <source>
        <dbReference type="SAM" id="Phobius"/>
    </source>
</evidence>
<sequence>MHKMGIPLAEQKIFTCFVDTSLRFLEILHKVNEKAGSIIQYDKFYIHELDDLIDIRNDYVTWIQRQMYPVVSLLRQFVSLLPHSGIVIFVGEDAVDAGGVRKEFFLLIMKELLNPKYGMFRYYEESRLIWFSHKHVCKIFYHLCLPLQTFEDFDLFNLIGVICGLAIYNFTIVELNFPLALYKKLLKRKPTLEDLKELMPDVGRSVFAGFLQCSVDFCSSKAWFTLQDFKVIG</sequence>
<keyword evidence="2" id="KW-0677">Repeat</keyword>
<dbReference type="PANTHER" id="PTHR45622:SF5">
    <property type="entry name" value="E3 UBIQUITIN-PROTEIN LIGASE HERC4-RELATED"/>
    <property type="match status" value="1"/>
</dbReference>
<proteinExistence type="predicted"/>
<dbReference type="PROSITE" id="PS50237">
    <property type="entry name" value="HECT"/>
    <property type="match status" value="1"/>
</dbReference>